<feature type="domain" description="FAD-binding FR-type" evidence="14">
    <location>
        <begin position="439"/>
        <end position="558"/>
    </location>
</feature>
<dbReference type="InterPro" id="IPR017927">
    <property type="entry name" value="FAD-bd_FR_type"/>
</dbReference>
<evidence type="ECO:0000256" key="9">
    <source>
        <dbReference type="ARBA" id="ARBA00023002"/>
    </source>
</evidence>
<accession>A0ABP0ECF2</accession>
<organism evidence="15 16">
    <name type="scientific">[Candida] anglica</name>
    <dbReference type="NCBI Taxonomy" id="148631"/>
    <lineage>
        <taxon>Eukaryota</taxon>
        <taxon>Fungi</taxon>
        <taxon>Dikarya</taxon>
        <taxon>Ascomycota</taxon>
        <taxon>Saccharomycotina</taxon>
        <taxon>Pichiomycetes</taxon>
        <taxon>Debaryomycetaceae</taxon>
        <taxon>Kurtzmaniella</taxon>
    </lineage>
</organism>
<keyword evidence="11 13" id="KW-0472">Membrane</keyword>
<evidence type="ECO:0000259" key="14">
    <source>
        <dbReference type="PROSITE" id="PS51384"/>
    </source>
</evidence>
<feature type="transmembrane region" description="Helical" evidence="13">
    <location>
        <begin position="344"/>
        <end position="364"/>
    </location>
</feature>
<protein>
    <submittedName>
        <fullName evidence="15">Ferric/cupric reductase transmembrane component 1</fullName>
    </submittedName>
</protein>
<evidence type="ECO:0000256" key="2">
    <source>
        <dbReference type="ARBA" id="ARBA00006278"/>
    </source>
</evidence>
<comment type="subcellular location">
    <subcellularLocation>
        <location evidence="1">Membrane</location>
        <topology evidence="1">Multi-pass membrane protein</topology>
    </subcellularLocation>
</comment>
<keyword evidence="9" id="KW-0560">Oxidoreductase</keyword>
<keyword evidence="8 13" id="KW-1133">Transmembrane helix</keyword>
<dbReference type="Gene3D" id="3.40.50.80">
    <property type="entry name" value="Nucleotide-binding domain of ferredoxin-NADP reductase (FNR) module"/>
    <property type="match status" value="1"/>
</dbReference>
<keyword evidence="5 13" id="KW-0812">Transmembrane</keyword>
<evidence type="ECO:0000256" key="5">
    <source>
        <dbReference type="ARBA" id="ARBA00022692"/>
    </source>
</evidence>
<comment type="similarity">
    <text evidence="2">Belongs to the ferric reductase (FRE) family.</text>
</comment>
<evidence type="ECO:0000256" key="13">
    <source>
        <dbReference type="SAM" id="Phobius"/>
    </source>
</evidence>
<dbReference type="InterPro" id="IPR039261">
    <property type="entry name" value="FNR_nucleotide-bd"/>
</dbReference>
<dbReference type="Pfam" id="PF08030">
    <property type="entry name" value="NAD_binding_6"/>
    <property type="match status" value="1"/>
</dbReference>
<feature type="transmembrane region" description="Helical" evidence="13">
    <location>
        <begin position="405"/>
        <end position="423"/>
    </location>
</feature>
<feature type="transmembrane region" description="Helical" evidence="13">
    <location>
        <begin position="302"/>
        <end position="323"/>
    </location>
</feature>
<keyword evidence="4" id="KW-0285">Flavoprotein</keyword>
<feature type="transmembrane region" description="Helical" evidence="13">
    <location>
        <begin position="188"/>
        <end position="210"/>
    </location>
</feature>
<evidence type="ECO:0000313" key="16">
    <source>
        <dbReference type="Proteomes" id="UP001497600"/>
    </source>
</evidence>
<sequence>MFYLALQVATVAAIIGLTFKQFKGYKRWKNGFFILALVLMWVGLTPDRALASAPIQLFGPSRIAFYSCSGQINSIATFCDQTESSVGNDCFCKNKYALATIAHCYATAHEDQIPGFLKMCRGFNVSISESEFAYAAQAYQNFAKFPNEIMDFNQTMPVSVPIRLNDSVTLLYKDSYGAFLENYDNSSIYSSILISYWFLVVAIATISNWSKVLLPNFVQKNLNGRLSNSFRRYISLPATWGKKKTDEKKFGKYFDFLVPTRSETIIIGVFVCLMAIVIPYDIRYYENDIIFNSKQQAILRAYAVRTSAIASNLMPLLILFGGRNNFLQWLTRWDYSTYITFHRWISRIVVLLIVAHAILYSFYLKGNYVEEMLQPFLILGSLACIAGVAILIQGILILRRRWYEAFLVIHIILAAIFIGGAWFHVNEIAFVWFYYCSAVIWVSDRVVRISRIYSFGFPNAKVLLLSDECLKVVIPTPRDWISVPGGHVFIHFLRSGYFWQSHPFTYTNAIHSDNKIILYCKVKGGVTQTIYEELINTPQRSINMRVAVEGSYGEPTPASRYDSAIFIAGGNGIPGIFAEAYEMRMASNNLKQRVKLYWVIREFKSLYWFYEELLSLRDTGIEVICYVTAPDSERGAEDFEKRLLAAEECLNEGDNLLDVDVSEESVNVSEIISIVKTELNHIQFKEGRPNIEEIVALEIQESFGSTTFITCGHPVMVDEVRAAVVQNIGQKRADYFEQLQVWA</sequence>
<keyword evidence="6" id="KW-0274">FAD</keyword>
<dbReference type="EMBL" id="OZ004257">
    <property type="protein sequence ID" value="CAK7907394.1"/>
    <property type="molecule type" value="Genomic_DNA"/>
</dbReference>
<evidence type="ECO:0000256" key="3">
    <source>
        <dbReference type="ARBA" id="ARBA00022448"/>
    </source>
</evidence>
<keyword evidence="7" id="KW-0249">Electron transport</keyword>
<dbReference type="SFLD" id="SFLDG01168">
    <property type="entry name" value="Ferric_reductase_subgroup_(FRE"/>
    <property type="match status" value="1"/>
</dbReference>
<keyword evidence="3" id="KW-0813">Transport</keyword>
<evidence type="ECO:0000313" key="15">
    <source>
        <dbReference type="EMBL" id="CAK7907394.1"/>
    </source>
</evidence>
<evidence type="ECO:0000256" key="8">
    <source>
        <dbReference type="ARBA" id="ARBA00022989"/>
    </source>
</evidence>
<dbReference type="Pfam" id="PF08022">
    <property type="entry name" value="FAD_binding_8"/>
    <property type="match status" value="1"/>
</dbReference>
<evidence type="ECO:0000256" key="12">
    <source>
        <dbReference type="ARBA" id="ARBA00023180"/>
    </source>
</evidence>
<dbReference type="InterPro" id="IPR013121">
    <property type="entry name" value="Fe_red_NAD-bd_6"/>
</dbReference>
<dbReference type="CDD" id="cd06186">
    <property type="entry name" value="NOX_Duox_like_FAD_NADP"/>
    <property type="match status" value="1"/>
</dbReference>
<dbReference type="Pfam" id="PF01794">
    <property type="entry name" value="Ferric_reduct"/>
    <property type="match status" value="1"/>
</dbReference>
<feature type="transmembrane region" description="Helical" evidence="13">
    <location>
        <begin position="264"/>
        <end position="282"/>
    </location>
</feature>
<feature type="transmembrane region" description="Helical" evidence="13">
    <location>
        <begin position="376"/>
        <end position="398"/>
    </location>
</feature>
<evidence type="ECO:0000256" key="11">
    <source>
        <dbReference type="ARBA" id="ARBA00023136"/>
    </source>
</evidence>
<name>A0ABP0ECF2_9ASCO</name>
<dbReference type="PROSITE" id="PS51384">
    <property type="entry name" value="FAD_FR"/>
    <property type="match status" value="1"/>
</dbReference>
<keyword evidence="10" id="KW-0406">Ion transport</keyword>
<proteinExistence type="inferred from homology"/>
<dbReference type="SUPFAM" id="SSF52343">
    <property type="entry name" value="Ferredoxin reductase-like, C-terminal NADP-linked domain"/>
    <property type="match status" value="1"/>
</dbReference>
<keyword evidence="12" id="KW-0325">Glycoprotein</keyword>
<evidence type="ECO:0000256" key="4">
    <source>
        <dbReference type="ARBA" id="ARBA00022630"/>
    </source>
</evidence>
<dbReference type="Proteomes" id="UP001497600">
    <property type="component" value="Chromosome E"/>
</dbReference>
<dbReference type="PANTHER" id="PTHR32361:SF9">
    <property type="entry name" value="FERRIC REDUCTASE TRANSMEMBRANE COMPONENT 3-RELATED"/>
    <property type="match status" value="1"/>
</dbReference>
<evidence type="ECO:0000256" key="6">
    <source>
        <dbReference type="ARBA" id="ARBA00022827"/>
    </source>
</evidence>
<reference evidence="15 16" key="1">
    <citation type="submission" date="2024-01" db="EMBL/GenBank/DDBJ databases">
        <authorList>
            <consortium name="Genoscope - CEA"/>
            <person name="William W."/>
        </authorList>
    </citation>
    <scope>NUCLEOTIDE SEQUENCE [LARGE SCALE GENOMIC DNA]</scope>
    <source>
        <strain evidence="15 16">29B2s-10</strain>
    </source>
</reference>
<gene>
    <name evidence="15" type="primary">CFL1</name>
    <name evidence="15" type="ORF">CAAN4_E05270</name>
</gene>
<dbReference type="PANTHER" id="PTHR32361">
    <property type="entry name" value="FERRIC/CUPRIC REDUCTASE TRANSMEMBRANE COMPONENT"/>
    <property type="match status" value="1"/>
</dbReference>
<evidence type="ECO:0000256" key="1">
    <source>
        <dbReference type="ARBA" id="ARBA00004141"/>
    </source>
</evidence>
<dbReference type="InterPro" id="IPR013112">
    <property type="entry name" value="FAD-bd_8"/>
</dbReference>
<evidence type="ECO:0000256" key="10">
    <source>
        <dbReference type="ARBA" id="ARBA00023065"/>
    </source>
</evidence>
<dbReference type="InterPro" id="IPR013130">
    <property type="entry name" value="Fe3_Rdtase_TM_dom"/>
</dbReference>
<evidence type="ECO:0000256" key="7">
    <source>
        <dbReference type="ARBA" id="ARBA00022982"/>
    </source>
</evidence>
<dbReference type="SFLD" id="SFLDS00052">
    <property type="entry name" value="Ferric_Reductase_Domain"/>
    <property type="match status" value="1"/>
</dbReference>
<keyword evidence="16" id="KW-1185">Reference proteome</keyword>
<dbReference type="InterPro" id="IPR051410">
    <property type="entry name" value="Ferric/Cupric_Reductase"/>
</dbReference>